<dbReference type="eggNOG" id="ENOG502S5EH">
    <property type="taxonomic scope" value="Eukaryota"/>
</dbReference>
<feature type="binding site" evidence="12">
    <location>
        <position position="53"/>
    </location>
    <ligand>
        <name>chlorophyll a</name>
        <dbReference type="ChEBI" id="CHEBI:58416"/>
        <label>2</label>
    </ligand>
</feature>
<feature type="binding site" evidence="12">
    <location>
        <position position="194"/>
    </location>
    <ligand>
        <name>chlorophyll a</name>
        <dbReference type="ChEBI" id="CHEBI:58416"/>
        <label>9</label>
        <note>axial binding residue</note>
    </ligand>
    <ligandPart>
        <name>Mg</name>
        <dbReference type="ChEBI" id="CHEBI:25107"/>
    </ligandPart>
</feature>
<dbReference type="GO" id="GO:0009416">
    <property type="term" value="P:response to light stimulus"/>
    <property type="evidence" value="ECO:0000318"/>
    <property type="project" value="GO_Central"/>
</dbReference>
<dbReference type="SUPFAM" id="SSF103511">
    <property type="entry name" value="Chlorophyll a-b binding protein"/>
    <property type="match status" value="1"/>
</dbReference>
<dbReference type="PANTHER" id="PTHR21649">
    <property type="entry name" value="CHLOROPHYLL A/B BINDING PROTEIN"/>
    <property type="match status" value="1"/>
</dbReference>
<evidence type="ECO:0000256" key="8">
    <source>
        <dbReference type="PIRSR" id="PIRSR601344-1"/>
    </source>
</evidence>
<dbReference type="STRING" id="35128.B8C8Q0"/>
<protein>
    <submittedName>
        <fullName evidence="10">Fucoxanthin chl a/c light-harvesting protein, lhcr type</fullName>
    </submittedName>
</protein>
<evidence type="ECO:0000313" key="11">
    <source>
        <dbReference type="Proteomes" id="UP000001449"/>
    </source>
</evidence>
<comment type="similarity">
    <text evidence="3">Belongs to the fucoxanthin chlorophyll protein family.</text>
</comment>
<evidence type="ECO:0000313" key="10">
    <source>
        <dbReference type="EMBL" id="EED90328.1"/>
    </source>
</evidence>
<comment type="subcellular location">
    <subcellularLocation>
        <location evidence="2">Plastid</location>
        <location evidence="2">Chloroplast</location>
    </subcellularLocation>
</comment>
<feature type="signal peptide" evidence="9">
    <location>
        <begin position="1"/>
        <end position="16"/>
    </location>
</feature>
<feature type="binding site" evidence="12">
    <location>
        <position position="75"/>
    </location>
    <ligand>
        <name>chlorophyll a</name>
        <dbReference type="ChEBI" id="CHEBI:58416"/>
        <label>3</label>
    </ligand>
</feature>
<evidence type="ECO:0007829" key="12">
    <source>
        <dbReference type="PDB" id="8ZEH"/>
    </source>
</evidence>
<feature type="binding site" evidence="8">
    <location>
        <position position="76"/>
    </location>
    <ligand>
        <name>chlorophyll a</name>
        <dbReference type="ChEBI" id="CHEBI:58416"/>
        <label>1</label>
    </ligand>
</feature>
<dbReference type="GO" id="GO:0009768">
    <property type="term" value="P:photosynthesis, light harvesting in photosystem I"/>
    <property type="evidence" value="ECO:0000318"/>
    <property type="project" value="GO_Central"/>
</dbReference>
<dbReference type="EMBL" id="CM000645">
    <property type="protein sequence ID" value="EED90328.1"/>
    <property type="molecule type" value="Genomic_DNA"/>
</dbReference>
<feature type="binding site" evidence="12">
    <location>
        <position position="76"/>
    </location>
    <ligand>
        <name>chlorophyll a</name>
        <dbReference type="ChEBI" id="CHEBI:58416"/>
        <label>4</label>
        <note>axial binding residue</note>
    </ligand>
    <ligandPart>
        <name>Mg</name>
        <dbReference type="ChEBI" id="CHEBI:25107"/>
    </ligandPart>
</feature>
<dbReference type="GO" id="GO:0030076">
    <property type="term" value="C:light-harvesting complex"/>
    <property type="evidence" value="ECO:0007669"/>
    <property type="project" value="UniProtKB-KW"/>
</dbReference>
<feature type="binding site" evidence="12">
    <location>
        <position position="72"/>
    </location>
    <ligand>
        <name>chlorophyll a</name>
        <dbReference type="ChEBI" id="CHEBI:58416"/>
        <label>3</label>
    </ligand>
</feature>
<dbReference type="InParanoid" id="B8C8Q0"/>
<feature type="binding site" evidence="12">
    <location>
        <position position="181"/>
    </location>
    <ligand>
        <name>chlorophyll a</name>
        <dbReference type="ChEBI" id="CHEBI:58416"/>
        <label>8</label>
    </ligand>
</feature>
<dbReference type="PaxDb" id="35128-Thaps29375"/>
<name>B8C8Q0_THAPS</name>
<evidence type="ECO:0000256" key="2">
    <source>
        <dbReference type="ARBA" id="ARBA00004229"/>
    </source>
</evidence>
<comment type="function">
    <text evidence="1">The light-harvesting complex (LHC) functions as a light receptor, it captures and delivers excitation energy to photosystems with which it is closely associated. Energy is transferred from the carotenoid and chlorophyll C (or B) to chlorophyll A and the photosynthetic reaction centers where it is used to synthesize ATP and reducing power.</text>
</comment>
<reference evidence="10 11" key="2">
    <citation type="journal article" date="2008" name="Nature">
        <title>The Phaeodactylum genome reveals the evolutionary history of diatom genomes.</title>
        <authorList>
            <person name="Bowler C."/>
            <person name="Allen A.E."/>
            <person name="Badger J.H."/>
            <person name="Grimwood J."/>
            <person name="Jabbari K."/>
            <person name="Kuo A."/>
            <person name="Maheswari U."/>
            <person name="Martens C."/>
            <person name="Maumus F."/>
            <person name="Otillar R.P."/>
            <person name="Rayko E."/>
            <person name="Salamov A."/>
            <person name="Vandepoele K."/>
            <person name="Beszteri B."/>
            <person name="Gruber A."/>
            <person name="Heijde M."/>
            <person name="Katinka M."/>
            <person name="Mock T."/>
            <person name="Valentin K."/>
            <person name="Verret F."/>
            <person name="Berges J.A."/>
            <person name="Brownlee C."/>
            <person name="Cadoret J.P."/>
            <person name="Chiovitti A."/>
            <person name="Choi C.J."/>
            <person name="Coesel S."/>
            <person name="De Martino A."/>
            <person name="Detter J.C."/>
            <person name="Durkin C."/>
            <person name="Falciatore A."/>
            <person name="Fournet J."/>
            <person name="Haruta M."/>
            <person name="Huysman M.J."/>
            <person name="Jenkins B.D."/>
            <person name="Jiroutova K."/>
            <person name="Jorgensen R.E."/>
            <person name="Joubert Y."/>
            <person name="Kaplan A."/>
            <person name="Kroger N."/>
            <person name="Kroth P.G."/>
            <person name="La Roche J."/>
            <person name="Lindquist E."/>
            <person name="Lommer M."/>
            <person name="Martin-Jezequel V."/>
            <person name="Lopez P.J."/>
            <person name="Lucas S."/>
            <person name="Mangogna M."/>
            <person name="McGinnis K."/>
            <person name="Medlin L.K."/>
            <person name="Montsant A."/>
            <person name="Oudot-Le Secq M.P."/>
            <person name="Napoli C."/>
            <person name="Obornik M."/>
            <person name="Parker M.S."/>
            <person name="Petit J.L."/>
            <person name="Porcel B.M."/>
            <person name="Poulsen N."/>
            <person name="Robison M."/>
            <person name="Rychlewski L."/>
            <person name="Rynearson T.A."/>
            <person name="Schmutz J."/>
            <person name="Shapiro H."/>
            <person name="Siaut M."/>
            <person name="Stanley M."/>
            <person name="Sussman M.R."/>
            <person name="Taylor A.R."/>
            <person name="Vardi A."/>
            <person name="von Dassow P."/>
            <person name="Vyverman W."/>
            <person name="Willis A."/>
            <person name="Wyrwicz L.S."/>
            <person name="Rokhsar D.S."/>
            <person name="Weissenbach J."/>
            <person name="Armbrust E.V."/>
            <person name="Green B.R."/>
            <person name="Van de Peer Y."/>
            <person name="Grigoriev I.V."/>
        </authorList>
    </citation>
    <scope>NUCLEOTIDE SEQUENCE [LARGE SCALE GENOMIC DNA]</scope>
    <source>
        <strain evidence="10 11">CCMP1335</strain>
    </source>
</reference>
<reference evidence="12" key="3">
    <citation type="journal article" date="2025" name="J. Integr. Plant Biol.">
        <title>Structures of PSI-FCPI from Thalassiosira pseudonana grown under high light provide evidence for convergent evolution and light-adaptive strategies in diatom FCPIs.</title>
        <authorList>
            <person name="Feng Y."/>
            <person name="Li Z."/>
            <person name="Yang Y."/>
            <person name="Shen L."/>
            <person name="Li X."/>
            <person name="Liu X."/>
            <person name="Zhang X."/>
            <person name="Zhang J."/>
            <person name="Ren F."/>
            <person name="Wang Y."/>
            <person name="Liu C."/>
            <person name="Han G."/>
            <person name="Wang X."/>
            <person name="Kuang T."/>
            <person name="Shen J.R."/>
            <person name="Wang W."/>
        </authorList>
    </citation>
    <scope>STRUCTURE BY ELECTRON MICROSCOPY (2.78 ANGSTROMS) OF 31-204 IN COMPLEX WITH CHLOROPHYLL A</scope>
</reference>
<feature type="binding site" evidence="12">
    <location>
        <position position="180"/>
    </location>
    <ligand>
        <name>chlorophyll a</name>
        <dbReference type="ChEBI" id="CHEBI:58416"/>
        <label>8</label>
    </ligand>
</feature>
<evidence type="ECO:0000256" key="4">
    <source>
        <dbReference type="ARBA" id="ARBA00022528"/>
    </source>
</evidence>
<feature type="chain" id="PRO_5002869855" evidence="9">
    <location>
        <begin position="17"/>
        <end position="204"/>
    </location>
</feature>
<feature type="binding site" evidence="12">
    <location>
        <position position="157"/>
    </location>
    <ligand>
        <name>chlorophyll a</name>
        <dbReference type="ChEBI" id="CHEBI:58416"/>
        <label>7</label>
    </ligand>
</feature>
<keyword evidence="5" id="KW-0602">Photosynthesis</keyword>
<accession>B8C8Q0</accession>
<dbReference type="GO" id="GO:0016168">
    <property type="term" value="F:chlorophyll binding"/>
    <property type="evidence" value="ECO:0007669"/>
    <property type="project" value="UniProtKB-KW"/>
</dbReference>
<feature type="binding site" description="axial binding residue" evidence="8">
    <location>
        <position position="61"/>
    </location>
    <ligand>
        <name>chlorophyll b</name>
        <dbReference type="ChEBI" id="CHEBI:61721"/>
        <label>1</label>
    </ligand>
    <ligandPart>
        <name>Mg</name>
        <dbReference type="ChEBI" id="CHEBI:25107"/>
    </ligandPart>
</feature>
<dbReference type="SMR" id="B8C8Q0"/>
<feature type="binding site" evidence="8">
    <location>
        <position position="181"/>
    </location>
    <ligand>
        <name>chlorophyll a</name>
        <dbReference type="ChEBI" id="CHEBI:58416"/>
        <label>1</label>
    </ligand>
</feature>
<feature type="binding site" evidence="12">
    <location>
        <position position="131"/>
    </location>
    <ligand>
        <name>chlorophyll a</name>
        <dbReference type="ChEBI" id="CHEBI:58416"/>
        <label>6</label>
    </ligand>
</feature>
<dbReference type="Pfam" id="PF00504">
    <property type="entry name" value="Chloroa_b-bind"/>
    <property type="match status" value="1"/>
</dbReference>
<evidence type="ECO:0000256" key="6">
    <source>
        <dbReference type="ARBA" id="ARBA00022640"/>
    </source>
</evidence>
<dbReference type="GO" id="GO:0009507">
    <property type="term" value="C:chloroplast"/>
    <property type="evidence" value="ECO:0007669"/>
    <property type="project" value="UniProtKB-SubCell"/>
</dbReference>
<feature type="binding site" evidence="12">
    <location>
        <position position="156"/>
    </location>
    <ligand>
        <name>chlorophyll a</name>
        <dbReference type="ChEBI" id="CHEBI:58416"/>
        <label>7</label>
    </ligand>
</feature>
<keyword evidence="11" id="KW-1185">Reference proteome</keyword>
<gene>
    <name evidence="10" type="primary">Lhcr1</name>
    <name evidence="10" type="ORF">THAPSDRAFT_24080</name>
</gene>
<dbReference type="PDB" id="8ZEH">
    <property type="method" value="EM"/>
    <property type="resolution" value="2.78 A"/>
    <property type="chains" value="G=31-204"/>
</dbReference>
<feature type="binding site" evidence="12">
    <location>
        <position position="183"/>
    </location>
    <ligand>
        <name>chlorophyll a</name>
        <dbReference type="ChEBI" id="CHEBI:58416"/>
        <label>2</label>
    </ligand>
</feature>
<feature type="binding site" evidence="12">
    <location>
        <position position="73"/>
    </location>
    <ligand>
        <name>chlorophyll a</name>
        <dbReference type="ChEBI" id="CHEBI:58416"/>
        <label>2</label>
        <note>axial binding residue</note>
    </ligand>
    <ligandPart>
        <name>Mg</name>
        <dbReference type="ChEBI" id="CHEBI:25107"/>
    </ligandPart>
</feature>
<feature type="binding site" description="axial binding residue" evidence="8">
    <location>
        <position position="78"/>
    </location>
    <ligand>
        <name>chlorophyll b</name>
        <dbReference type="ChEBI" id="CHEBI:61721"/>
        <label>1</label>
    </ligand>
    <ligandPart>
        <name>Mg</name>
        <dbReference type="ChEBI" id="CHEBI:25107"/>
    </ligandPart>
</feature>
<keyword evidence="9" id="KW-0732">Signal</keyword>
<evidence type="ECO:0000256" key="5">
    <source>
        <dbReference type="ARBA" id="ARBA00022531"/>
    </source>
</evidence>
<reference evidence="10 11" key="1">
    <citation type="journal article" date="2004" name="Science">
        <title>The genome of the diatom Thalassiosira pseudonana: ecology, evolution, and metabolism.</title>
        <authorList>
            <person name="Armbrust E.V."/>
            <person name="Berges J.A."/>
            <person name="Bowler C."/>
            <person name="Green B.R."/>
            <person name="Martinez D."/>
            <person name="Putnam N.H."/>
            <person name="Zhou S."/>
            <person name="Allen A.E."/>
            <person name="Apt K.E."/>
            <person name="Bechner M."/>
            <person name="Brzezinski M.A."/>
            <person name="Chaal B.K."/>
            <person name="Chiovitti A."/>
            <person name="Davis A.K."/>
            <person name="Demarest M.S."/>
            <person name="Detter J.C."/>
            <person name="Glavina T."/>
            <person name="Goodstein D."/>
            <person name="Hadi M.Z."/>
            <person name="Hellsten U."/>
            <person name="Hildebrand M."/>
            <person name="Jenkins B.D."/>
            <person name="Jurka J."/>
            <person name="Kapitonov V.V."/>
            <person name="Kroger N."/>
            <person name="Lau W.W."/>
            <person name="Lane T.W."/>
            <person name="Larimer F.W."/>
            <person name="Lippmeier J.C."/>
            <person name="Lucas S."/>
            <person name="Medina M."/>
            <person name="Montsant A."/>
            <person name="Obornik M."/>
            <person name="Parker M.S."/>
            <person name="Palenik B."/>
            <person name="Pazour G.J."/>
            <person name="Richardson P.M."/>
            <person name="Rynearson T.A."/>
            <person name="Saito M.A."/>
            <person name="Schwartz D.C."/>
            <person name="Thamatrakoln K."/>
            <person name="Valentin K."/>
            <person name="Vardi A."/>
            <person name="Wilkerson F.P."/>
            <person name="Rokhsar D.S."/>
        </authorList>
    </citation>
    <scope>NUCLEOTIDE SEQUENCE [LARGE SCALE GENOMIC DNA]</scope>
    <source>
        <strain evidence="10 11">CCMP1335</strain>
    </source>
</reference>
<feature type="binding site" evidence="8">
    <location>
        <position position="178"/>
    </location>
    <ligand>
        <name>chlorophyll a</name>
        <dbReference type="ChEBI" id="CHEBI:58416"/>
        <label>1</label>
    </ligand>
</feature>
<organism evidence="10 11">
    <name type="scientific">Thalassiosira pseudonana</name>
    <name type="common">Marine diatom</name>
    <name type="synonym">Cyclotella nana</name>
    <dbReference type="NCBI Taxonomy" id="35128"/>
    <lineage>
        <taxon>Eukaryota</taxon>
        <taxon>Sar</taxon>
        <taxon>Stramenopiles</taxon>
        <taxon>Ochrophyta</taxon>
        <taxon>Bacillariophyta</taxon>
        <taxon>Coscinodiscophyceae</taxon>
        <taxon>Thalassiosirophycidae</taxon>
        <taxon>Thalassiosirales</taxon>
        <taxon>Thalassiosiraceae</taxon>
        <taxon>Thalassiosira</taxon>
    </lineage>
</organism>
<dbReference type="Proteomes" id="UP000001449">
    <property type="component" value="Chromosome 9"/>
</dbReference>
<keyword evidence="8" id="KW-0157">Chromophore</keyword>
<evidence type="ECO:0000256" key="1">
    <source>
        <dbReference type="ARBA" id="ARBA00004022"/>
    </source>
</evidence>
<dbReference type="GO" id="GO:0016020">
    <property type="term" value="C:membrane"/>
    <property type="evidence" value="ECO:0007669"/>
    <property type="project" value="InterPro"/>
</dbReference>
<keyword evidence="4" id="KW-0150">Chloroplast</keyword>
<dbReference type="Gene3D" id="1.10.3460.10">
    <property type="entry name" value="Chlorophyll a/b binding protein domain"/>
    <property type="match status" value="1"/>
</dbReference>
<keyword evidence="12" id="KW-0002">3D-structure</keyword>
<dbReference type="InterPro" id="IPR022796">
    <property type="entry name" value="Chloroa_b-bind"/>
</dbReference>
<evidence type="ECO:0000256" key="9">
    <source>
        <dbReference type="SAM" id="SignalP"/>
    </source>
</evidence>
<dbReference type="AlphaFoldDB" id="B8C8Q0"/>
<evidence type="ECO:0000256" key="7">
    <source>
        <dbReference type="ARBA" id="ARBA00023243"/>
    </source>
</evidence>
<proteinExistence type="evidence at protein level"/>
<dbReference type="EMDB" id="EMD-60032"/>
<dbReference type="HOGENOM" id="CLU_057943_3_2_1"/>
<keyword evidence="7" id="KW-0437">Light-harvesting polypeptide</keyword>
<feature type="binding site" description="axial binding residue" evidence="8">
    <location>
        <position position="113"/>
    </location>
    <ligand>
        <name>chlorophyll b</name>
        <dbReference type="ChEBI" id="CHEBI:61721"/>
        <label>1</label>
    </ligand>
    <ligandPart>
        <name>Mg</name>
        <dbReference type="ChEBI" id="CHEBI:25107"/>
    </ligandPart>
</feature>
<feature type="binding site" evidence="12">
    <location>
        <position position="128"/>
    </location>
    <ligand>
        <name>chlorophyll a</name>
        <dbReference type="ChEBI" id="CHEBI:58416"/>
        <label>6</label>
        <note>axial binding residue</note>
    </ligand>
    <ligandPart>
        <name>Mg</name>
        <dbReference type="ChEBI" id="CHEBI:25107"/>
    </ligandPart>
</feature>
<dbReference type="InterPro" id="IPR001344">
    <property type="entry name" value="Chloro_AB-bd_pln"/>
</dbReference>
<evidence type="ECO:0000256" key="3">
    <source>
        <dbReference type="ARBA" id="ARBA00005933"/>
    </source>
</evidence>
<keyword evidence="6" id="KW-0934">Plastid</keyword>
<feature type="binding site" evidence="12">
    <location>
        <position position="36"/>
    </location>
    <ligand>
        <name>chlorophyll a</name>
        <dbReference type="ChEBI" id="CHEBI:58416"/>
        <label>1</label>
        <note>axial binding residue</note>
    </ligand>
    <ligandPart>
        <name>Mg</name>
        <dbReference type="ChEBI" id="CHEBI:25107"/>
    </ligandPart>
</feature>
<sequence length="204" mass="21780">MMKIAALLALAGSSAAFAPVNNGKAATALNAEMSKAMPFLINPANTDGLIGSNGFDPLGFSDTFDIKWLQESEIKHGRVAMLASAGFIASQFVNFPMYSSMHVDDSNMAPTVVGISAMLQIVCAAGVEEWRTYKGQVTMEDMFTGDMADRTPGDFGFDPMGQLKGKSEAAVNEMKLKEIKNGRLAMLAIGGMIHHNFVTGEALF</sequence>
<dbReference type="RefSeq" id="XP_002292353.1">
    <property type="nucleotide sequence ID" value="XM_002292317.1"/>
</dbReference>
<dbReference type="KEGG" id="tps:THAPSDRAFT_24080"/>
<feature type="binding site" evidence="12">
    <location>
        <position position="178"/>
    </location>
    <ligand>
        <name>chlorophyll a</name>
        <dbReference type="ChEBI" id="CHEBI:58416"/>
        <label>7</label>
        <note>axial binding residue</note>
    </ligand>
    <ligandPart>
        <name>Mg</name>
        <dbReference type="ChEBI" id="CHEBI:25107"/>
    </ligandPart>
</feature>
<feature type="binding site" evidence="8">
    <location>
        <position position="177"/>
    </location>
    <ligand>
        <name>chlorophyll a</name>
        <dbReference type="ChEBI" id="CHEBI:58416"/>
        <label>1</label>
    </ligand>
</feature>
<feature type="binding site" evidence="12">
    <location>
        <position position="155"/>
    </location>
    <ligand>
        <name>chlorophyll a</name>
        <dbReference type="ChEBI" id="CHEBI:58416"/>
        <label>7</label>
    </ligand>
</feature>
<feature type="binding site" evidence="8">
    <location>
        <position position="183"/>
    </location>
    <ligand>
        <name>chlorophyll a</name>
        <dbReference type="ChEBI" id="CHEBI:58416"/>
        <label>1</label>
    </ligand>
</feature>
<keyword evidence="8" id="KW-0148">Chlorophyll</keyword>
<feature type="binding site" evidence="12">
    <location>
        <position position="129"/>
    </location>
    <ligand>
        <name>chlorophyll a</name>
        <dbReference type="ChEBI" id="CHEBI:58416"/>
        <label>3</label>
        <note>axial binding residue</note>
    </ligand>
    <ligandPart>
        <name>Mg</name>
        <dbReference type="ChEBI" id="CHEBI:25107"/>
    </ligandPart>
</feature>
<dbReference type="GeneID" id="7451002"/>
<feature type="binding site" evidence="12">
    <location>
        <position position="54"/>
    </location>
    <ligand>
        <name>chlorophyll a</name>
        <dbReference type="ChEBI" id="CHEBI:58416"/>
        <label>2</label>
    </ligand>
</feature>
<feature type="binding site" evidence="12">
    <location>
        <position position="95"/>
    </location>
    <ligand>
        <name>chlorophyll a</name>
        <dbReference type="ChEBI" id="CHEBI:58416"/>
        <label>5</label>
    </ligand>
</feature>
<feature type="binding site" evidence="12">
    <location>
        <position position="55"/>
    </location>
    <ligand>
        <name>chlorophyll a</name>
        <dbReference type="ChEBI" id="CHEBI:58416"/>
        <label>2</label>
    </ligand>
</feature>
<feature type="binding site" evidence="8">
    <location>
        <position position="73"/>
    </location>
    <ligand>
        <name>chlorophyll a</name>
        <dbReference type="ChEBI" id="CHEBI:58416"/>
        <label>1</label>
    </ligand>
</feature>